<proteinExistence type="predicted"/>
<keyword evidence="3" id="KW-1185">Reference proteome</keyword>
<feature type="chain" id="PRO_5020552632" evidence="1">
    <location>
        <begin position="26"/>
        <end position="107"/>
    </location>
</feature>
<dbReference type="AlphaFoldDB" id="A0A4Q2D6G6"/>
<feature type="signal peptide" evidence="1">
    <location>
        <begin position="1"/>
        <end position="25"/>
    </location>
</feature>
<dbReference type="Proteomes" id="UP000290288">
    <property type="component" value="Unassembled WGS sequence"/>
</dbReference>
<gene>
    <name evidence="2" type="ORF">EST38_g10813</name>
</gene>
<accession>A0A4Q2D6G6</accession>
<dbReference type="EMBL" id="SDEE01000606">
    <property type="protein sequence ID" value="RXW15050.1"/>
    <property type="molecule type" value="Genomic_DNA"/>
</dbReference>
<name>A0A4Q2D6G6_9AGAR</name>
<evidence type="ECO:0000313" key="2">
    <source>
        <dbReference type="EMBL" id="RXW15050.1"/>
    </source>
</evidence>
<keyword evidence="1" id="KW-0732">Signal</keyword>
<organism evidence="2 3">
    <name type="scientific">Candolleomyces aberdarensis</name>
    <dbReference type="NCBI Taxonomy" id="2316362"/>
    <lineage>
        <taxon>Eukaryota</taxon>
        <taxon>Fungi</taxon>
        <taxon>Dikarya</taxon>
        <taxon>Basidiomycota</taxon>
        <taxon>Agaricomycotina</taxon>
        <taxon>Agaricomycetes</taxon>
        <taxon>Agaricomycetidae</taxon>
        <taxon>Agaricales</taxon>
        <taxon>Agaricineae</taxon>
        <taxon>Psathyrellaceae</taxon>
        <taxon>Candolleomyces</taxon>
    </lineage>
</organism>
<evidence type="ECO:0000313" key="3">
    <source>
        <dbReference type="Proteomes" id="UP000290288"/>
    </source>
</evidence>
<comment type="caution">
    <text evidence="2">The sequence shown here is derived from an EMBL/GenBank/DDBJ whole genome shotgun (WGS) entry which is preliminary data.</text>
</comment>
<evidence type="ECO:0000256" key="1">
    <source>
        <dbReference type="SAM" id="SignalP"/>
    </source>
</evidence>
<protein>
    <submittedName>
        <fullName evidence="2">Uncharacterized protein</fullName>
    </submittedName>
</protein>
<sequence>MVKANALLKLTSVAALLFLAAPAFAQDEDVGCGQCQAAATGLTLPESTPQPSQDLRLSQIILPGIFRTRSDLRSLRRFGQLYDFNDHHDFDLDLQLDVERDEHRSQY</sequence>
<reference evidence="2 3" key="1">
    <citation type="submission" date="2019-01" db="EMBL/GenBank/DDBJ databases">
        <title>Draft genome sequence of Psathyrella aberdarensis IHI B618.</title>
        <authorList>
            <person name="Buettner E."/>
            <person name="Kellner H."/>
        </authorList>
    </citation>
    <scope>NUCLEOTIDE SEQUENCE [LARGE SCALE GENOMIC DNA]</scope>
    <source>
        <strain evidence="2 3">IHI B618</strain>
    </source>
</reference>